<name>A0ABP4KA35_9MICO</name>
<feature type="transmembrane region" description="Helical" evidence="1">
    <location>
        <begin position="90"/>
        <end position="115"/>
    </location>
</feature>
<keyword evidence="1" id="KW-0812">Transmembrane</keyword>
<proteinExistence type="predicted"/>
<evidence type="ECO:0000256" key="1">
    <source>
        <dbReference type="SAM" id="Phobius"/>
    </source>
</evidence>
<comment type="caution">
    <text evidence="2">The sequence shown here is derived from an EMBL/GenBank/DDBJ whole genome shotgun (WGS) entry which is preliminary data.</text>
</comment>
<evidence type="ECO:0000313" key="3">
    <source>
        <dbReference type="Proteomes" id="UP001501742"/>
    </source>
</evidence>
<evidence type="ECO:0000313" key="2">
    <source>
        <dbReference type="EMBL" id="GAA1494358.1"/>
    </source>
</evidence>
<protein>
    <submittedName>
        <fullName evidence="2">Uncharacterized protein</fullName>
    </submittedName>
</protein>
<sequence>MDTWGMGDTGRLIANSYLWMVGVTTPVSGVVITAFVAIMSGTMPDLMSFVWFSGLFLVATLFLALAGAVLSVPFTYLLGRALRRVPARAVHSAAHSVLAGLLAAGAASLAAAMWLHTAVPPLSILIAVAAGAAAAIATWRQLRPAPAVVVVATGDSLDDEPERVDAQRSV</sequence>
<organism evidence="2 3">
    <name type="scientific">Curtobacterium herbarum</name>
    <dbReference type="NCBI Taxonomy" id="150122"/>
    <lineage>
        <taxon>Bacteria</taxon>
        <taxon>Bacillati</taxon>
        <taxon>Actinomycetota</taxon>
        <taxon>Actinomycetes</taxon>
        <taxon>Micrococcales</taxon>
        <taxon>Microbacteriaceae</taxon>
        <taxon>Curtobacterium</taxon>
    </lineage>
</organism>
<feature type="transmembrane region" description="Helical" evidence="1">
    <location>
        <begin position="12"/>
        <end position="38"/>
    </location>
</feature>
<dbReference type="EMBL" id="BAAAJX010000016">
    <property type="protein sequence ID" value="GAA1494358.1"/>
    <property type="molecule type" value="Genomic_DNA"/>
</dbReference>
<feature type="transmembrane region" description="Helical" evidence="1">
    <location>
        <begin position="50"/>
        <end position="78"/>
    </location>
</feature>
<feature type="transmembrane region" description="Helical" evidence="1">
    <location>
        <begin position="121"/>
        <end position="139"/>
    </location>
</feature>
<gene>
    <name evidence="2" type="ORF">GCM10009627_27040</name>
</gene>
<keyword evidence="3" id="KW-1185">Reference proteome</keyword>
<reference evidence="3" key="1">
    <citation type="journal article" date="2019" name="Int. J. Syst. Evol. Microbiol.">
        <title>The Global Catalogue of Microorganisms (GCM) 10K type strain sequencing project: providing services to taxonomists for standard genome sequencing and annotation.</title>
        <authorList>
            <consortium name="The Broad Institute Genomics Platform"/>
            <consortium name="The Broad Institute Genome Sequencing Center for Infectious Disease"/>
            <person name="Wu L."/>
            <person name="Ma J."/>
        </authorList>
    </citation>
    <scope>NUCLEOTIDE SEQUENCE [LARGE SCALE GENOMIC DNA]</scope>
    <source>
        <strain evidence="3">JCM 12140</strain>
    </source>
</reference>
<keyword evidence="1" id="KW-0472">Membrane</keyword>
<accession>A0ABP4KA35</accession>
<keyword evidence="1" id="KW-1133">Transmembrane helix</keyword>
<dbReference type="RefSeq" id="WP_204606987.1">
    <property type="nucleotide sequence ID" value="NZ_BAAAJX010000016.1"/>
</dbReference>
<dbReference type="Proteomes" id="UP001501742">
    <property type="component" value="Unassembled WGS sequence"/>
</dbReference>